<reference evidence="3" key="1">
    <citation type="submission" date="2022-07" db="EMBL/GenBank/DDBJ databases">
        <title>Enhanced cultured diversity of the mouse gut microbiota enables custom-made synthetic communities.</title>
        <authorList>
            <person name="Afrizal A."/>
        </authorList>
    </citation>
    <scope>NUCLEOTIDE SEQUENCE</scope>
    <source>
        <strain evidence="3">DSM 29482</strain>
    </source>
</reference>
<protein>
    <submittedName>
        <fullName evidence="3">DEAD/DEAH box helicase</fullName>
    </submittedName>
</protein>
<dbReference type="PROSITE" id="PS51194">
    <property type="entry name" value="HELICASE_CTER"/>
    <property type="match status" value="1"/>
</dbReference>
<dbReference type="InterPro" id="IPR050742">
    <property type="entry name" value="Helicase_Restrict-Modif_Enz"/>
</dbReference>
<keyword evidence="4" id="KW-1185">Reference proteome</keyword>
<dbReference type="GO" id="GO:0004386">
    <property type="term" value="F:helicase activity"/>
    <property type="evidence" value="ECO:0007669"/>
    <property type="project" value="UniProtKB-KW"/>
</dbReference>
<keyword evidence="3" id="KW-0547">Nucleotide-binding</keyword>
<dbReference type="InterPro" id="IPR006935">
    <property type="entry name" value="Helicase/UvrB_N"/>
</dbReference>
<dbReference type="InterPro" id="IPR001650">
    <property type="entry name" value="Helicase_C-like"/>
</dbReference>
<dbReference type="GO" id="GO:0003677">
    <property type="term" value="F:DNA binding"/>
    <property type="evidence" value="ECO:0007669"/>
    <property type="project" value="InterPro"/>
</dbReference>
<organism evidence="3 4">
    <name type="scientific">Anaerosalibacter massiliensis</name>
    <dbReference type="NCBI Taxonomy" id="1347392"/>
    <lineage>
        <taxon>Bacteria</taxon>
        <taxon>Bacillati</taxon>
        <taxon>Bacillota</taxon>
        <taxon>Tissierellia</taxon>
        <taxon>Tissierellales</taxon>
        <taxon>Sporanaerobacteraceae</taxon>
        <taxon>Anaerosalibacter</taxon>
    </lineage>
</organism>
<dbReference type="InterPro" id="IPR014001">
    <property type="entry name" value="Helicase_ATP-bd"/>
</dbReference>
<dbReference type="GO" id="GO:0005829">
    <property type="term" value="C:cytosol"/>
    <property type="evidence" value="ECO:0007669"/>
    <property type="project" value="TreeGrafter"/>
</dbReference>
<evidence type="ECO:0000259" key="1">
    <source>
        <dbReference type="PROSITE" id="PS51192"/>
    </source>
</evidence>
<dbReference type="Proteomes" id="UP001142078">
    <property type="component" value="Unassembled WGS sequence"/>
</dbReference>
<accession>A0A9X2MK32</accession>
<name>A0A9X2MK32_9FIRM</name>
<keyword evidence="3" id="KW-0378">Hydrolase</keyword>
<dbReference type="PROSITE" id="PS51192">
    <property type="entry name" value="HELICASE_ATP_BIND_1"/>
    <property type="match status" value="1"/>
</dbReference>
<dbReference type="InterPro" id="IPR027417">
    <property type="entry name" value="P-loop_NTPase"/>
</dbReference>
<dbReference type="SMART" id="SM00487">
    <property type="entry name" value="DEXDc"/>
    <property type="match status" value="1"/>
</dbReference>
<dbReference type="EMBL" id="JANJZL010000019">
    <property type="protein sequence ID" value="MCR2045515.1"/>
    <property type="molecule type" value="Genomic_DNA"/>
</dbReference>
<evidence type="ECO:0000313" key="4">
    <source>
        <dbReference type="Proteomes" id="UP001142078"/>
    </source>
</evidence>
<dbReference type="Pfam" id="PF00271">
    <property type="entry name" value="Helicase_C"/>
    <property type="match status" value="1"/>
</dbReference>
<proteinExistence type="predicted"/>
<feature type="domain" description="Helicase ATP-binding" evidence="1">
    <location>
        <begin position="19"/>
        <end position="154"/>
    </location>
</feature>
<dbReference type="Pfam" id="PF04851">
    <property type="entry name" value="ResIII"/>
    <property type="match status" value="2"/>
</dbReference>
<comment type="caution">
    <text evidence="3">The sequence shown here is derived from an EMBL/GenBank/DDBJ whole genome shotgun (WGS) entry which is preliminary data.</text>
</comment>
<dbReference type="RefSeq" id="WP_257490753.1">
    <property type="nucleotide sequence ID" value="NZ_JANJZL010000019.1"/>
</dbReference>
<keyword evidence="3" id="KW-0067">ATP-binding</keyword>
<dbReference type="Gene3D" id="3.40.50.300">
    <property type="entry name" value="P-loop containing nucleotide triphosphate hydrolases"/>
    <property type="match status" value="2"/>
</dbReference>
<sequence length="445" mass="50992">MELKELRPYQKDLLNKTRQAYLQGYKSPCIVSPCGSGKTVIMSEMARKAAEKKNRVLFLVHRKELKDQTIDTLKWWGVDMNYIEVGMVQTIARRLEKTIPPKLIITDENHHSLAKSYKKVYDYFPNARLVGFTATPVRLNGGGLGEVNDVLVEGPTVQELIKWGNLAPFKYYAPEIVDTSKLKIRRGEYVAKDIEDLFQSRAIWGDVISHYKKLSEGKQAICYCSSIKQSKEMAEQFNKARIKARHIDGETPKPERETVIEYFRQGKILVLCNVDLISEGFDVPDCNTAILLRPTQSLGLFIQQSMRPMRYKEGKTAIIIDHVGNVGRFGTPDMEREWKLDPKKGSNNTKVEEENPVKQCPECFYTVERSTEICPECGHKFGQEEKEVEQVESELVEIGSFDGFTTDYREPKDCKNMGELYSLAKNKGYKPGWAYYQGKMMGFIK</sequence>
<evidence type="ECO:0000313" key="3">
    <source>
        <dbReference type="EMBL" id="MCR2045515.1"/>
    </source>
</evidence>
<dbReference type="PANTHER" id="PTHR47396:SF1">
    <property type="entry name" value="ATP-DEPENDENT HELICASE IRC3-RELATED"/>
    <property type="match status" value="1"/>
</dbReference>
<dbReference type="GO" id="GO:0016787">
    <property type="term" value="F:hydrolase activity"/>
    <property type="evidence" value="ECO:0007669"/>
    <property type="project" value="InterPro"/>
</dbReference>
<dbReference type="SMART" id="SM00490">
    <property type="entry name" value="HELICc"/>
    <property type="match status" value="1"/>
</dbReference>
<keyword evidence="3" id="KW-0347">Helicase</keyword>
<evidence type="ECO:0000259" key="2">
    <source>
        <dbReference type="PROSITE" id="PS51194"/>
    </source>
</evidence>
<dbReference type="AlphaFoldDB" id="A0A9X2MK32"/>
<dbReference type="PANTHER" id="PTHR47396">
    <property type="entry name" value="TYPE I RESTRICTION ENZYME ECOKI R PROTEIN"/>
    <property type="match status" value="1"/>
</dbReference>
<gene>
    <name evidence="3" type="ORF">NSA23_15545</name>
</gene>
<feature type="domain" description="Helicase C-terminal" evidence="2">
    <location>
        <begin position="206"/>
        <end position="362"/>
    </location>
</feature>
<dbReference type="GO" id="GO:0005524">
    <property type="term" value="F:ATP binding"/>
    <property type="evidence" value="ECO:0007669"/>
    <property type="project" value="InterPro"/>
</dbReference>
<dbReference type="SUPFAM" id="SSF52540">
    <property type="entry name" value="P-loop containing nucleoside triphosphate hydrolases"/>
    <property type="match status" value="1"/>
</dbReference>